<dbReference type="InterPro" id="IPR027417">
    <property type="entry name" value="P-loop_NTPase"/>
</dbReference>
<reference evidence="1" key="1">
    <citation type="submission" date="2018-05" db="EMBL/GenBank/DDBJ databases">
        <authorList>
            <person name="Lanie J.A."/>
            <person name="Ng W.-L."/>
            <person name="Kazmierczak K.M."/>
            <person name="Andrzejewski T.M."/>
            <person name="Davidsen T.M."/>
            <person name="Wayne K.J."/>
            <person name="Tettelin H."/>
            <person name="Glass J.I."/>
            <person name="Rusch D."/>
            <person name="Podicherti R."/>
            <person name="Tsui H.-C.T."/>
            <person name="Winkler M.E."/>
        </authorList>
    </citation>
    <scope>NUCLEOTIDE SEQUENCE</scope>
</reference>
<sequence length="189" mass="22305">ERALSHWKMIRDSGADRRGGVDWYDFETAWADQRLKEDSIWSDSMARWLEIFEKDQFLFIDSIRMREEPENVLSEITSHFNLESFEYDCDSKKESNTARSRKRMTPTGNAFKAMIRLIPQPIRNVLAKPLQRRSLNIYDLPIISIPGELVSLTKEHYEICAEEVIPDLRHFEEMTGFQTSHWQDAFDIS</sequence>
<evidence type="ECO:0000313" key="1">
    <source>
        <dbReference type="EMBL" id="SVD72503.1"/>
    </source>
</evidence>
<dbReference type="EMBL" id="UINC01169120">
    <property type="protein sequence ID" value="SVD72503.1"/>
    <property type="molecule type" value="Genomic_DNA"/>
</dbReference>
<organism evidence="1">
    <name type="scientific">marine metagenome</name>
    <dbReference type="NCBI Taxonomy" id="408172"/>
    <lineage>
        <taxon>unclassified sequences</taxon>
        <taxon>metagenomes</taxon>
        <taxon>ecological metagenomes</taxon>
    </lineage>
</organism>
<dbReference type="SUPFAM" id="SSF52540">
    <property type="entry name" value="P-loop containing nucleoside triphosphate hydrolases"/>
    <property type="match status" value="1"/>
</dbReference>
<evidence type="ECO:0008006" key="2">
    <source>
        <dbReference type="Google" id="ProtNLM"/>
    </source>
</evidence>
<protein>
    <recommendedName>
        <fullName evidence="2">Sulfotransferase domain-containing protein</fullName>
    </recommendedName>
</protein>
<feature type="non-terminal residue" evidence="1">
    <location>
        <position position="1"/>
    </location>
</feature>
<dbReference type="Gene3D" id="3.40.50.300">
    <property type="entry name" value="P-loop containing nucleotide triphosphate hydrolases"/>
    <property type="match status" value="1"/>
</dbReference>
<accession>A0A382XNE2</accession>
<proteinExistence type="predicted"/>
<dbReference type="AlphaFoldDB" id="A0A382XNE2"/>
<name>A0A382XNE2_9ZZZZ</name>
<gene>
    <name evidence="1" type="ORF">METZ01_LOCUS425357</name>
</gene>